<name>A0A9W8WT96_9PLEO</name>
<dbReference type="AlphaFoldDB" id="A0A9W8WT96"/>
<comment type="caution">
    <text evidence="1">The sequence shown here is derived from an EMBL/GenBank/DDBJ whole genome shotgun (WGS) entry which is preliminary data.</text>
</comment>
<evidence type="ECO:0000313" key="2">
    <source>
        <dbReference type="Proteomes" id="UP001140562"/>
    </source>
</evidence>
<dbReference type="OrthoDB" id="5392447at2759"/>
<accession>A0A9W8WT96</accession>
<dbReference type="PANTHER" id="PTHR38797">
    <property type="entry name" value="NUCLEAR PORE COMPLEX PROTEIN NUP85-RELATED"/>
    <property type="match status" value="1"/>
</dbReference>
<dbReference type="EMBL" id="JAPEUV010000128">
    <property type="protein sequence ID" value="KAJ4332107.1"/>
    <property type="molecule type" value="Genomic_DNA"/>
</dbReference>
<dbReference type="InterPro" id="IPR053204">
    <property type="entry name" value="Oxopyrrolidines_Biosynth-assoc"/>
</dbReference>
<reference evidence="1" key="1">
    <citation type="submission" date="2022-10" db="EMBL/GenBank/DDBJ databases">
        <title>Tapping the CABI collections for fungal endophytes: first genome assemblies for Collariella, Neodidymelliopsis, Ascochyta clinopodiicola, Didymella pomorum, Didymosphaeria variabile, Neocosmospora piperis and Neocucurbitaria cava.</title>
        <authorList>
            <person name="Hill R."/>
        </authorList>
    </citation>
    <scope>NUCLEOTIDE SEQUENCE</scope>
    <source>
        <strain evidence="1">IMI 360193</strain>
    </source>
</reference>
<proteinExistence type="predicted"/>
<protein>
    <submittedName>
        <fullName evidence="1">Uncharacterized protein</fullName>
    </submittedName>
</protein>
<dbReference type="PANTHER" id="PTHR38797:SF4">
    <property type="entry name" value="NUCLEAR PORE COMPLEX PROTEIN NUP85"/>
    <property type="match status" value="1"/>
</dbReference>
<dbReference type="Pfam" id="PF12311">
    <property type="entry name" value="DUF3632"/>
    <property type="match status" value="1"/>
</dbReference>
<organism evidence="1 2">
    <name type="scientific">Didymella glomerata</name>
    <dbReference type="NCBI Taxonomy" id="749621"/>
    <lineage>
        <taxon>Eukaryota</taxon>
        <taxon>Fungi</taxon>
        <taxon>Dikarya</taxon>
        <taxon>Ascomycota</taxon>
        <taxon>Pezizomycotina</taxon>
        <taxon>Dothideomycetes</taxon>
        <taxon>Pleosporomycetidae</taxon>
        <taxon>Pleosporales</taxon>
        <taxon>Pleosporineae</taxon>
        <taxon>Didymellaceae</taxon>
        <taxon>Didymella</taxon>
    </lineage>
</organism>
<gene>
    <name evidence="1" type="ORF">N0V87_008668</name>
</gene>
<dbReference type="InterPro" id="IPR022085">
    <property type="entry name" value="OpdG"/>
</dbReference>
<evidence type="ECO:0000313" key="1">
    <source>
        <dbReference type="EMBL" id="KAJ4332107.1"/>
    </source>
</evidence>
<dbReference type="Proteomes" id="UP001140562">
    <property type="component" value="Unassembled WGS sequence"/>
</dbReference>
<keyword evidence="2" id="KW-1185">Reference proteome</keyword>
<sequence length="327" mass="37798">MSWNLLPEDTATIPEDWFQAQYGRNYRSTVHEACHKKEIAALRCFANGETSVDEAAYAITQPISTTSIQDTGDYSDDCFALCHLWTLFMRALMQWPSTRTSDLIALLTAVSRTEDPIHRGEFLDDDDEEPVPWAQLPHFNLPWSDAFWMTPGQIMRRATDAAAERQAHQIYVKQQDIESRLVAARLVWDEKRAIRYLMRTLEKTPTAEDQRIATSDGDAEDQLKLEMQIPAACNWILRNGGRIYHRLLDIRDWQRRDIPAMALRFDQPIDRWTHWQNRLLELAEDDSLEDAIREIARDTAEHMQAIEVTENNTLKCASGSKSTPHQL</sequence>